<name>A0ABW8PVY9_9GAMM</name>
<comment type="similarity">
    <text evidence="1">Belongs to the short-chain dehydrogenases/reductases (SDR) family.</text>
</comment>
<dbReference type="EMBL" id="JBANFI010000003">
    <property type="protein sequence ID" value="MFK7160462.1"/>
    <property type="molecule type" value="Genomic_DNA"/>
</dbReference>
<dbReference type="SUPFAM" id="SSF51735">
    <property type="entry name" value="NAD(P)-binding Rossmann-fold domains"/>
    <property type="match status" value="1"/>
</dbReference>
<sequence>MNHSSLYDKNIMILGAAGLLGSTLVKGCLNAGANVIAIDCNYSELDRKMKTIIDRNHHNKVHLFEWDVTGGDFIFELLDSDIIIDGAVNSIYPRNKNYGRHFFDVEYADFSENLSKNLGGSFVFLQQCAKYFEKRKEDFLSRDKFFSLVNISSIYGVINPDFYLYKDTGMTMPVEYSAIKSALIHVSNYVNAYIANSHFRVNCVSPGGLLDGQPEIFVQRYNKKSYGKGMLEPKDISGAVNFLLSDASKYILGQNIVIDDGFSL</sequence>
<dbReference type="InterPro" id="IPR036291">
    <property type="entry name" value="NAD(P)-bd_dom_sf"/>
</dbReference>
<evidence type="ECO:0000256" key="2">
    <source>
        <dbReference type="ARBA" id="ARBA00023002"/>
    </source>
</evidence>
<evidence type="ECO:0000313" key="4">
    <source>
        <dbReference type="Proteomes" id="UP001621714"/>
    </source>
</evidence>
<dbReference type="PANTHER" id="PTHR42760:SF133">
    <property type="entry name" value="3-OXOACYL-[ACYL-CARRIER-PROTEIN] REDUCTASE"/>
    <property type="match status" value="1"/>
</dbReference>
<dbReference type="NCBIfam" id="NF006619">
    <property type="entry name" value="PRK09186.1"/>
    <property type="match status" value="1"/>
</dbReference>
<dbReference type="PANTHER" id="PTHR42760">
    <property type="entry name" value="SHORT-CHAIN DEHYDROGENASES/REDUCTASES FAMILY MEMBER"/>
    <property type="match status" value="1"/>
</dbReference>
<dbReference type="InterPro" id="IPR002347">
    <property type="entry name" value="SDR_fam"/>
</dbReference>
<reference evidence="3 4" key="1">
    <citation type="submission" date="2024-02" db="EMBL/GenBank/DDBJ databases">
        <title>Marinospirillum sp. MEB 164 isolated from Lonar lake sediment.</title>
        <authorList>
            <person name="Joshi A."/>
            <person name="Thite S."/>
        </authorList>
    </citation>
    <scope>NUCLEOTIDE SEQUENCE [LARGE SCALE GENOMIC DNA]</scope>
    <source>
        <strain evidence="3 4">MEB164</strain>
    </source>
</reference>
<dbReference type="Pfam" id="PF13561">
    <property type="entry name" value="adh_short_C2"/>
    <property type="match status" value="1"/>
</dbReference>
<dbReference type="Gene3D" id="3.40.50.720">
    <property type="entry name" value="NAD(P)-binding Rossmann-like Domain"/>
    <property type="match status" value="1"/>
</dbReference>
<proteinExistence type="inferred from homology"/>
<dbReference type="Proteomes" id="UP001621714">
    <property type="component" value="Unassembled WGS sequence"/>
</dbReference>
<evidence type="ECO:0000256" key="1">
    <source>
        <dbReference type="ARBA" id="ARBA00006484"/>
    </source>
</evidence>
<evidence type="ECO:0000313" key="3">
    <source>
        <dbReference type="EMBL" id="MFK7160462.1"/>
    </source>
</evidence>
<keyword evidence="4" id="KW-1185">Reference proteome</keyword>
<accession>A0ABW8PVY9</accession>
<comment type="caution">
    <text evidence="3">The sequence shown here is derived from an EMBL/GenBank/DDBJ whole genome shotgun (WGS) entry which is preliminary data.</text>
</comment>
<dbReference type="RefSeq" id="WP_405338198.1">
    <property type="nucleotide sequence ID" value="NZ_JBANFI010000003.1"/>
</dbReference>
<protein>
    <submittedName>
        <fullName evidence="3">Oxidoreductase</fullName>
    </submittedName>
</protein>
<keyword evidence="2" id="KW-0560">Oxidoreductase</keyword>
<dbReference type="PRINTS" id="PR00081">
    <property type="entry name" value="GDHRDH"/>
</dbReference>
<gene>
    <name evidence="3" type="ORF">V6U78_05365</name>
</gene>
<organism evidence="3 4">
    <name type="scientific">Marinospirillum alkalitolerans</name>
    <dbReference type="NCBI Taxonomy" id="3123374"/>
    <lineage>
        <taxon>Bacteria</taxon>
        <taxon>Pseudomonadati</taxon>
        <taxon>Pseudomonadota</taxon>
        <taxon>Gammaproteobacteria</taxon>
        <taxon>Oceanospirillales</taxon>
        <taxon>Oceanospirillaceae</taxon>
        <taxon>Marinospirillum</taxon>
    </lineage>
</organism>